<organism evidence="3 4">
    <name type="scientific">Plastoroseomonas hellenica</name>
    <dbReference type="NCBI Taxonomy" id="2687306"/>
    <lineage>
        <taxon>Bacteria</taxon>
        <taxon>Pseudomonadati</taxon>
        <taxon>Pseudomonadota</taxon>
        <taxon>Alphaproteobacteria</taxon>
        <taxon>Acetobacterales</taxon>
        <taxon>Acetobacteraceae</taxon>
        <taxon>Plastoroseomonas</taxon>
    </lineage>
</organism>
<feature type="region of interest" description="Disordered" evidence="1">
    <location>
        <begin position="28"/>
        <end position="64"/>
    </location>
</feature>
<evidence type="ECO:0000256" key="1">
    <source>
        <dbReference type="SAM" id="MobiDB-lite"/>
    </source>
</evidence>
<comment type="caution">
    <text evidence="3">The sequence shown here is derived from an EMBL/GenBank/DDBJ whole genome shotgun (WGS) entry which is preliminary data.</text>
</comment>
<feature type="compositionally biased region" description="Polar residues" evidence="1">
    <location>
        <begin position="28"/>
        <end position="39"/>
    </location>
</feature>
<feature type="chain" id="PRO_5046778544" evidence="2">
    <location>
        <begin position="24"/>
        <end position="64"/>
    </location>
</feature>
<proteinExistence type="predicted"/>
<evidence type="ECO:0000313" key="4">
    <source>
        <dbReference type="Proteomes" id="UP001196870"/>
    </source>
</evidence>
<keyword evidence="2" id="KW-0732">Signal</keyword>
<name>A0ABS5ETB1_9PROT</name>
<dbReference type="Proteomes" id="UP001196870">
    <property type="component" value="Unassembled WGS sequence"/>
</dbReference>
<dbReference type="EMBL" id="JAAGBB010000004">
    <property type="protein sequence ID" value="MBR0663529.1"/>
    <property type="molecule type" value="Genomic_DNA"/>
</dbReference>
<accession>A0ABS5ETB1</accession>
<evidence type="ECO:0000256" key="2">
    <source>
        <dbReference type="SAM" id="SignalP"/>
    </source>
</evidence>
<feature type="compositionally biased region" description="Low complexity" evidence="1">
    <location>
        <begin position="43"/>
        <end position="57"/>
    </location>
</feature>
<feature type="signal peptide" evidence="2">
    <location>
        <begin position="1"/>
        <end position="23"/>
    </location>
</feature>
<reference evidence="4" key="1">
    <citation type="journal article" date="2021" name="Syst. Appl. Microbiol.">
        <title>Roseomonas hellenica sp. nov., isolated from roots of wild-growing Alkanna tinctoria.</title>
        <authorList>
            <person name="Rat A."/>
            <person name="Naranjo H.D."/>
            <person name="Lebbe L."/>
            <person name="Cnockaert M."/>
            <person name="Krigas N."/>
            <person name="Grigoriadou K."/>
            <person name="Maloupa E."/>
            <person name="Willems A."/>
        </authorList>
    </citation>
    <scope>NUCLEOTIDE SEQUENCE [LARGE SCALE GENOMIC DNA]</scope>
    <source>
        <strain evidence="4">LMG 31523</strain>
    </source>
</reference>
<dbReference type="RefSeq" id="WP_211851127.1">
    <property type="nucleotide sequence ID" value="NZ_JAAGBB010000004.1"/>
</dbReference>
<protein>
    <submittedName>
        <fullName evidence="3">Uncharacterized protein</fullName>
    </submittedName>
</protein>
<gene>
    <name evidence="3" type="ORF">GXW71_04080</name>
</gene>
<keyword evidence="4" id="KW-1185">Reference proteome</keyword>
<sequence>MKRLLIATVLAASTLGLANIAMAAHTTNHQDVEQSQATHTRWGGASSGSFGAQSAAQYNTGNGE</sequence>
<evidence type="ECO:0000313" key="3">
    <source>
        <dbReference type="EMBL" id="MBR0663529.1"/>
    </source>
</evidence>